<dbReference type="PROSITE" id="PS00428">
    <property type="entry name" value="FTSW_RODA_SPOVE"/>
    <property type="match status" value="1"/>
</dbReference>
<evidence type="ECO:0000313" key="7">
    <source>
        <dbReference type="EMBL" id="PIR87353.1"/>
    </source>
</evidence>
<dbReference type="InterPro" id="IPR018365">
    <property type="entry name" value="Cell_cycle_FtsW-rel_CS"/>
</dbReference>
<feature type="transmembrane region" description="Helical" evidence="6">
    <location>
        <begin position="180"/>
        <end position="198"/>
    </location>
</feature>
<protein>
    <recommendedName>
        <fullName evidence="9">Rod shape-determining protein RodA</fullName>
    </recommendedName>
</protein>
<evidence type="ECO:0000256" key="1">
    <source>
        <dbReference type="ARBA" id="ARBA00004141"/>
    </source>
</evidence>
<dbReference type="GO" id="GO:0051301">
    <property type="term" value="P:cell division"/>
    <property type="evidence" value="ECO:0007669"/>
    <property type="project" value="InterPro"/>
</dbReference>
<dbReference type="Pfam" id="PF01098">
    <property type="entry name" value="FTSW_RODA_SPOVE"/>
    <property type="match status" value="1"/>
</dbReference>
<keyword evidence="5 6" id="KW-0472">Membrane</keyword>
<feature type="transmembrane region" description="Helical" evidence="6">
    <location>
        <begin position="134"/>
        <end position="150"/>
    </location>
</feature>
<feature type="transmembrane region" description="Helical" evidence="6">
    <location>
        <begin position="66"/>
        <end position="85"/>
    </location>
</feature>
<accession>A0A2H0ULT4</accession>
<feature type="transmembrane region" description="Helical" evidence="6">
    <location>
        <begin position="12"/>
        <end position="30"/>
    </location>
</feature>
<sequence length="360" mass="39768">MLSYFRRQDWLLNGAVFFLIGLGLLQIYSISAGGLFPQQLLWAGLSILLIFVFLYTDWRALISYRWIIVSIYLLAIALLILTYFFAPSIRGIRSWLVVGPLRFQVSEFAKLALIIFFSYYFVRRHISIARLSNIIRPFIYFAIPALLVFLQPDLGTVIVLFGIWVAFLLVSGLRLKHIAIGLVILAIVAGIGWTSVLADYQKERIIGLFQPGYDPLGVNYSTIQSKIAVGSAGLIGKGFGQGTQVQLGFLPESGTDYIFSSVMEEWGLLAGILVLAAFAVMLWRIIIIGLYAESNFYKFFCLGAASMFVLQFTINTGSAVGLLPVIGITFPFLSYGGSSLLINGIIIGIIQSATVHKALS</sequence>
<dbReference type="GO" id="GO:0008360">
    <property type="term" value="P:regulation of cell shape"/>
    <property type="evidence" value="ECO:0007669"/>
    <property type="project" value="UniProtKB-KW"/>
</dbReference>
<dbReference type="GO" id="GO:0015648">
    <property type="term" value="F:lipid-linked peptidoglycan transporter activity"/>
    <property type="evidence" value="ECO:0007669"/>
    <property type="project" value="TreeGrafter"/>
</dbReference>
<feature type="transmembrane region" description="Helical" evidence="6">
    <location>
        <begin position="36"/>
        <end position="54"/>
    </location>
</feature>
<feature type="transmembrane region" description="Helical" evidence="6">
    <location>
        <begin position="332"/>
        <end position="350"/>
    </location>
</feature>
<gene>
    <name evidence="7" type="ORF">COU11_00800</name>
</gene>
<feature type="transmembrane region" description="Helical" evidence="6">
    <location>
        <begin position="299"/>
        <end position="326"/>
    </location>
</feature>
<dbReference type="AlphaFoldDB" id="A0A2H0ULT4"/>
<dbReference type="PANTHER" id="PTHR30474:SF1">
    <property type="entry name" value="PEPTIDOGLYCAN GLYCOSYLTRANSFERASE MRDB"/>
    <property type="match status" value="1"/>
</dbReference>
<organism evidence="7 8">
    <name type="scientific">Candidatus Harrisonbacteria bacterium CG10_big_fil_rev_8_21_14_0_10_49_15</name>
    <dbReference type="NCBI Taxonomy" id="1974587"/>
    <lineage>
        <taxon>Bacteria</taxon>
        <taxon>Candidatus Harrisoniibacteriota</taxon>
    </lineage>
</organism>
<evidence type="ECO:0000256" key="6">
    <source>
        <dbReference type="SAM" id="Phobius"/>
    </source>
</evidence>
<comment type="caution">
    <text evidence="7">The sequence shown here is derived from an EMBL/GenBank/DDBJ whole genome shotgun (WGS) entry which is preliminary data.</text>
</comment>
<dbReference type="InterPro" id="IPR001182">
    <property type="entry name" value="FtsW/RodA"/>
</dbReference>
<feature type="transmembrane region" description="Helical" evidence="6">
    <location>
        <begin position="105"/>
        <end position="122"/>
    </location>
</feature>
<dbReference type="PANTHER" id="PTHR30474">
    <property type="entry name" value="CELL CYCLE PROTEIN"/>
    <property type="match status" value="1"/>
</dbReference>
<evidence type="ECO:0008006" key="9">
    <source>
        <dbReference type="Google" id="ProtNLM"/>
    </source>
</evidence>
<feature type="transmembrane region" description="Helical" evidence="6">
    <location>
        <begin position="156"/>
        <end position="173"/>
    </location>
</feature>
<keyword evidence="4 6" id="KW-1133">Transmembrane helix</keyword>
<proteinExistence type="predicted"/>
<evidence type="ECO:0000256" key="5">
    <source>
        <dbReference type="ARBA" id="ARBA00023136"/>
    </source>
</evidence>
<reference evidence="8" key="1">
    <citation type="submission" date="2017-09" db="EMBL/GenBank/DDBJ databases">
        <title>Depth-based differentiation of microbial function through sediment-hosted aquifers and enrichment of novel symbionts in the deep terrestrial subsurface.</title>
        <authorList>
            <person name="Probst A.J."/>
            <person name="Ladd B."/>
            <person name="Jarett J.K."/>
            <person name="Geller-Mcgrath D.E."/>
            <person name="Sieber C.M.K."/>
            <person name="Emerson J.B."/>
            <person name="Anantharaman K."/>
            <person name="Thomas B.C."/>
            <person name="Malmstrom R."/>
            <person name="Stieglmeier M."/>
            <person name="Klingl A."/>
            <person name="Woyke T."/>
            <person name="Ryan C.M."/>
            <person name="Banfield J.F."/>
        </authorList>
    </citation>
    <scope>NUCLEOTIDE SEQUENCE [LARGE SCALE GENOMIC DNA]</scope>
</reference>
<dbReference type="EMBL" id="PFBD01000007">
    <property type="protein sequence ID" value="PIR87353.1"/>
    <property type="molecule type" value="Genomic_DNA"/>
</dbReference>
<evidence type="ECO:0000256" key="3">
    <source>
        <dbReference type="ARBA" id="ARBA00022960"/>
    </source>
</evidence>
<evidence type="ECO:0000313" key="8">
    <source>
        <dbReference type="Proteomes" id="UP000229526"/>
    </source>
</evidence>
<comment type="subcellular location">
    <subcellularLocation>
        <location evidence="1">Membrane</location>
        <topology evidence="1">Multi-pass membrane protein</topology>
    </subcellularLocation>
</comment>
<evidence type="ECO:0000256" key="2">
    <source>
        <dbReference type="ARBA" id="ARBA00022692"/>
    </source>
</evidence>
<keyword evidence="3" id="KW-0133">Cell shape</keyword>
<name>A0A2H0ULT4_9BACT</name>
<keyword evidence="2 6" id="KW-0812">Transmembrane</keyword>
<dbReference type="Proteomes" id="UP000229526">
    <property type="component" value="Unassembled WGS sequence"/>
</dbReference>
<dbReference type="GO" id="GO:0032153">
    <property type="term" value="C:cell division site"/>
    <property type="evidence" value="ECO:0007669"/>
    <property type="project" value="TreeGrafter"/>
</dbReference>
<evidence type="ECO:0000256" key="4">
    <source>
        <dbReference type="ARBA" id="ARBA00022989"/>
    </source>
</evidence>
<feature type="transmembrane region" description="Helical" evidence="6">
    <location>
        <begin position="266"/>
        <end position="292"/>
    </location>
</feature>
<dbReference type="GO" id="GO:0005886">
    <property type="term" value="C:plasma membrane"/>
    <property type="evidence" value="ECO:0007669"/>
    <property type="project" value="TreeGrafter"/>
</dbReference>